<dbReference type="EMBL" id="RSED01000002">
    <property type="protein sequence ID" value="RRS05947.1"/>
    <property type="molecule type" value="Genomic_DNA"/>
</dbReference>
<dbReference type="InterPro" id="IPR001444">
    <property type="entry name" value="Flag_bb_rod_N"/>
</dbReference>
<feature type="domain" description="Flagellar basal-body/hook protein C-terminal" evidence="7">
    <location>
        <begin position="399"/>
        <end position="444"/>
    </location>
</feature>
<keyword evidence="4 5" id="KW-0975">Bacterial flagellum</keyword>
<feature type="domain" description="Flagellar hook protein FlgE D2" evidence="8">
    <location>
        <begin position="164"/>
        <end position="326"/>
    </location>
</feature>
<evidence type="ECO:0000259" key="8">
    <source>
        <dbReference type="Pfam" id="PF07559"/>
    </source>
</evidence>
<feature type="domain" description="Flagellar hook protein FlgE/F/G-like D1" evidence="9">
    <location>
        <begin position="83"/>
        <end position="148"/>
    </location>
</feature>
<dbReference type="InterPro" id="IPR020013">
    <property type="entry name" value="Flagellar_FlgE/F/G"/>
</dbReference>
<dbReference type="AlphaFoldDB" id="A0A3R8YQW6"/>
<dbReference type="InterPro" id="IPR037058">
    <property type="entry name" value="Falgellar_hook_FlgE_sf"/>
</dbReference>
<evidence type="ECO:0000259" key="9">
    <source>
        <dbReference type="Pfam" id="PF22692"/>
    </source>
</evidence>
<dbReference type="GO" id="GO:0009425">
    <property type="term" value="C:bacterial-type flagellum basal body"/>
    <property type="evidence" value="ECO:0007669"/>
    <property type="project" value="UniProtKB-SubCell"/>
</dbReference>
<dbReference type="InterPro" id="IPR011491">
    <property type="entry name" value="FlgE_D2"/>
</dbReference>
<dbReference type="NCBIfam" id="TIGR03506">
    <property type="entry name" value="FlgEFG_subfam"/>
    <property type="match status" value="1"/>
</dbReference>
<evidence type="ECO:0000256" key="5">
    <source>
        <dbReference type="RuleBase" id="RU362116"/>
    </source>
</evidence>
<comment type="function">
    <text evidence="5">A flexible structure which links the flagellar filament to the drive apparatus in the basal body.</text>
</comment>
<dbReference type="InterPro" id="IPR053967">
    <property type="entry name" value="LlgE_F_G-like_D1"/>
</dbReference>
<keyword evidence="10" id="KW-0282">Flagellum</keyword>
<comment type="caution">
    <text evidence="10">The sequence shown here is derived from an EMBL/GenBank/DDBJ whole genome shotgun (WGS) entry which is preliminary data.</text>
</comment>
<dbReference type="GO" id="GO:0009424">
    <property type="term" value="C:bacterial-type flagellum hook"/>
    <property type="evidence" value="ECO:0007669"/>
    <property type="project" value="TreeGrafter"/>
</dbReference>
<dbReference type="Pfam" id="PF07559">
    <property type="entry name" value="FlgE_D2"/>
    <property type="match status" value="1"/>
</dbReference>
<dbReference type="RefSeq" id="WP_125241854.1">
    <property type="nucleotide sequence ID" value="NZ_RSED01000002.1"/>
</dbReference>
<accession>A0A3R8YQW6</accession>
<proteinExistence type="inferred from homology"/>
<dbReference type="SUPFAM" id="SSF117143">
    <property type="entry name" value="Flagellar hook protein flgE"/>
    <property type="match status" value="1"/>
</dbReference>
<keyword evidence="10" id="KW-0969">Cilium</keyword>
<organism evidence="10 11">
    <name type="scientific">Aquabacterium soli</name>
    <dbReference type="NCBI Taxonomy" id="2493092"/>
    <lineage>
        <taxon>Bacteria</taxon>
        <taxon>Pseudomonadati</taxon>
        <taxon>Pseudomonadota</taxon>
        <taxon>Betaproteobacteria</taxon>
        <taxon>Burkholderiales</taxon>
        <taxon>Aquabacterium</taxon>
    </lineage>
</organism>
<sequence length="445" mass="46388">MGFQQGLSGLNVSSRNLEVIGNNVANAGTFGAKFSRAEFSDMFANALNGAGSNNIGIGANLGAVAQQFTQGNITTTENPMDLAINGNGFFQLSDGENPTVYSRNGQFKLNREGFIVNNAGHKLLGYQADNQGTIVPSQATELTLPTSGIEPNQTDRINLEMTFDSRAAVASGTAIDFNDPNTYSFATSQTAYDVKGQSVGLTYYMRKTSADNWDVYVAANGNSIQSDGAGDPVRVASITFAASGGNPTTTNAGAVQGDAGTITTYDSANNPLTTVTDGKFTLPDIPQVAMSSGALTEGISGIGFDLSKSAEYGSSFAVTGLTQTGYAPGQLTSITIESNGIVMARYSNGQSKPAGQVELATFRNPQGLQPKGGNEWSATYASGDPVTGIPGDGNMGLLQSGALEESNVDLTGELVNMIVAQRMYQANAQTIKAEDQVLQTLVNLR</sequence>
<dbReference type="Gene3D" id="2.60.98.20">
    <property type="entry name" value="Flagellar hook protein FlgE"/>
    <property type="match status" value="1"/>
</dbReference>
<dbReference type="GO" id="GO:0071978">
    <property type="term" value="P:bacterial-type flagellum-dependent swarming motility"/>
    <property type="evidence" value="ECO:0007669"/>
    <property type="project" value="TreeGrafter"/>
</dbReference>
<evidence type="ECO:0000256" key="3">
    <source>
        <dbReference type="ARBA" id="ARBA00019015"/>
    </source>
</evidence>
<protein>
    <recommendedName>
        <fullName evidence="3 5">Flagellar hook protein FlgE</fullName>
    </recommendedName>
</protein>
<gene>
    <name evidence="10" type="ORF">EIP75_03565</name>
</gene>
<dbReference type="GO" id="GO:0005829">
    <property type="term" value="C:cytosol"/>
    <property type="evidence" value="ECO:0007669"/>
    <property type="project" value="TreeGrafter"/>
</dbReference>
<feature type="domain" description="Flagellar basal body rod protein N-terminal" evidence="6">
    <location>
        <begin position="6"/>
        <end position="33"/>
    </location>
</feature>
<dbReference type="Proteomes" id="UP000269265">
    <property type="component" value="Unassembled WGS sequence"/>
</dbReference>
<evidence type="ECO:0000256" key="1">
    <source>
        <dbReference type="ARBA" id="ARBA00004117"/>
    </source>
</evidence>
<dbReference type="InterPro" id="IPR010930">
    <property type="entry name" value="Flg_bb/hook_C_dom"/>
</dbReference>
<dbReference type="Pfam" id="PF00460">
    <property type="entry name" value="Flg_bb_rod"/>
    <property type="match status" value="1"/>
</dbReference>
<keyword evidence="10" id="KW-0966">Cell projection</keyword>
<evidence type="ECO:0000313" key="10">
    <source>
        <dbReference type="EMBL" id="RRS05947.1"/>
    </source>
</evidence>
<dbReference type="OrthoDB" id="8578401at2"/>
<dbReference type="Pfam" id="PF22692">
    <property type="entry name" value="LlgE_F_G_D1"/>
    <property type="match status" value="1"/>
</dbReference>
<evidence type="ECO:0000313" key="11">
    <source>
        <dbReference type="Proteomes" id="UP000269265"/>
    </source>
</evidence>
<name>A0A3R8YQW6_9BURK</name>
<dbReference type="PANTHER" id="PTHR30435">
    <property type="entry name" value="FLAGELLAR PROTEIN"/>
    <property type="match status" value="1"/>
</dbReference>
<dbReference type="PANTHER" id="PTHR30435:SF1">
    <property type="entry name" value="FLAGELLAR HOOK PROTEIN FLGE"/>
    <property type="match status" value="1"/>
</dbReference>
<reference evidence="10 11" key="1">
    <citation type="submission" date="2018-12" db="EMBL/GenBank/DDBJ databases">
        <title>The whole draft genome of Aquabacterium sp. SJQ9.</title>
        <authorList>
            <person name="Sun L."/>
            <person name="Gao X."/>
            <person name="Chen W."/>
            <person name="Huang K."/>
        </authorList>
    </citation>
    <scope>NUCLEOTIDE SEQUENCE [LARGE SCALE GENOMIC DNA]</scope>
    <source>
        <strain evidence="10 11">SJQ9</strain>
    </source>
</reference>
<dbReference type="Pfam" id="PF06429">
    <property type="entry name" value="Flg_bbr_C"/>
    <property type="match status" value="1"/>
</dbReference>
<dbReference type="InterPro" id="IPR037925">
    <property type="entry name" value="FlgE/F/G-like"/>
</dbReference>
<keyword evidence="11" id="KW-1185">Reference proteome</keyword>
<evidence type="ECO:0000259" key="7">
    <source>
        <dbReference type="Pfam" id="PF06429"/>
    </source>
</evidence>
<evidence type="ECO:0000259" key="6">
    <source>
        <dbReference type="Pfam" id="PF00460"/>
    </source>
</evidence>
<dbReference type="NCBIfam" id="NF004238">
    <property type="entry name" value="PRK05682.1-1"/>
    <property type="match status" value="1"/>
</dbReference>
<comment type="subcellular location">
    <subcellularLocation>
        <location evidence="1 5">Bacterial flagellum basal body</location>
    </subcellularLocation>
</comment>
<evidence type="ECO:0000256" key="2">
    <source>
        <dbReference type="ARBA" id="ARBA00009677"/>
    </source>
</evidence>
<comment type="similarity">
    <text evidence="2 5">Belongs to the flagella basal body rod proteins family.</text>
</comment>
<evidence type="ECO:0000256" key="4">
    <source>
        <dbReference type="ARBA" id="ARBA00023143"/>
    </source>
</evidence>